<dbReference type="Gene3D" id="3.10.129.110">
    <property type="entry name" value="Polyketide synthase dehydratase"/>
    <property type="match status" value="1"/>
</dbReference>
<keyword evidence="2" id="KW-0597">Phosphoprotein</keyword>
<evidence type="ECO:0000313" key="10">
    <source>
        <dbReference type="EMBL" id="PNY29656.1"/>
    </source>
</evidence>
<dbReference type="InterPro" id="IPR009081">
    <property type="entry name" value="PP-bd_ACP"/>
</dbReference>
<dbReference type="PANTHER" id="PTHR43775">
    <property type="entry name" value="FATTY ACID SYNTHASE"/>
    <property type="match status" value="1"/>
</dbReference>
<dbReference type="GO" id="GO:0030639">
    <property type="term" value="P:polyketide biosynthetic process"/>
    <property type="evidence" value="ECO:0007669"/>
    <property type="project" value="UniProtKB-ARBA"/>
</dbReference>
<evidence type="ECO:0000256" key="6">
    <source>
        <dbReference type="PROSITE-ProRule" id="PRU01363"/>
    </source>
</evidence>
<dbReference type="Pfam" id="PF23114">
    <property type="entry name" value="NAD-bd_HRPKS_sdrA"/>
    <property type="match status" value="1"/>
</dbReference>
<dbReference type="InterPro" id="IPR014043">
    <property type="entry name" value="Acyl_transferase_dom"/>
</dbReference>
<dbReference type="InterPro" id="IPR020806">
    <property type="entry name" value="PKS_PP-bd"/>
</dbReference>
<feature type="domain" description="Carrier" evidence="7">
    <location>
        <begin position="2322"/>
        <end position="2399"/>
    </location>
</feature>
<dbReference type="SMART" id="SM00826">
    <property type="entry name" value="PKS_DH"/>
    <property type="match status" value="1"/>
</dbReference>
<dbReference type="EMBL" id="NRSZ01000077">
    <property type="protein sequence ID" value="PNY29656.1"/>
    <property type="molecule type" value="Genomic_DNA"/>
</dbReference>
<evidence type="ECO:0000313" key="11">
    <source>
        <dbReference type="Proteomes" id="UP000236621"/>
    </source>
</evidence>
<dbReference type="GO" id="GO:0004312">
    <property type="term" value="F:fatty acid synthase activity"/>
    <property type="evidence" value="ECO:0007669"/>
    <property type="project" value="TreeGrafter"/>
</dbReference>
<dbReference type="PROSITE" id="PS00012">
    <property type="entry name" value="PHOSPHOPANTETHEINE"/>
    <property type="match status" value="1"/>
</dbReference>
<dbReference type="CDD" id="cd00833">
    <property type="entry name" value="PKS"/>
    <property type="match status" value="1"/>
</dbReference>
<evidence type="ECO:0000256" key="5">
    <source>
        <dbReference type="ARBA" id="ARBA00023268"/>
    </source>
</evidence>
<dbReference type="GO" id="GO:0031177">
    <property type="term" value="F:phosphopantetheine binding"/>
    <property type="evidence" value="ECO:0007669"/>
    <property type="project" value="InterPro"/>
</dbReference>
<keyword evidence="5" id="KW-0511">Multifunctional enzyme</keyword>
<name>A0A2K3QQ41_9HYPO</name>
<dbReference type="PROSITE" id="PS50075">
    <property type="entry name" value="CARRIER"/>
    <property type="match status" value="1"/>
</dbReference>
<dbReference type="InterPro" id="IPR020843">
    <property type="entry name" value="ER"/>
</dbReference>
<dbReference type="InterPro" id="IPR057326">
    <property type="entry name" value="KR_dom"/>
</dbReference>
<sequence length="2410" mass="259774">MDRMADKQDPLAIIGAACRLPGETSSVDSLWDMISHARTGHGKVPPERWNADIWHHPDPDRKGGISVRHGYFLNQNIGHFDAPFFSTTAKEAAAMDPMKRLLLEVSYESIENAGLLVEDLMNSKTGCYVGCMTNDYEMMSLRDIYDVGHTAASATSEAMTANRVSWFFGLKGPSLTLDTACSSSLYALHLACQSLRLGETNMSLVAGVNLILSPNTMHQLSAMHMLSPEGISHTFDDRANGYGRGEGIGCLVVKRLSDALRDGDTIRAVIRATGVNADGKTPSITQPSSRAQAELITSTYEAAGLDMNDTQYFECHGTGTPVGDPIELEALAATLGDRRTAAGLGPLYIGSIKPNVGHTEGCSGLAGILKAIACLEQGMLVPTYGVETLNPKLRLGDWNLKLPPQTMKWPSPGQRRISVNSFGFGGANAHAILDDSYHYLANRGLVGHHNTIVHDDEDASESGVSVGTATPLSDSELFAKRLFVFSSKDQSGLQRLAKAYVSTLTSSKLDDGEGRYLEDLAHTLSTRRSYFDFRGFCVASSLEGLTGQLSKGIAKTKRPSRQRSNLLFVFTGQGAQWPAMGVQLLNNPVFQESILKSQEYLEKLGCAWSVVDELKKTDDSQINHPEFSQTLCTVLQVAIVDLLKYWKVMPKATVGHSSGEIAAAYAASYITQADAVKIAYVRGLTSAAVTLKGAMLAAGISRDEARQYLAKVQPESAVVACINSPSSVTLSGDVGAIDELEKLISADNKFARKLKVKTAYHSPHMKTVAQGYLDKIGHVSITDKELAVSGSPFMYSSLTGQVVSPEQLSAEYWVSNMCAPVEFSSAVTGLLSHTSQPSGTKGKEVPTHWDGIVEIGPHAALKGPVQQIIAASANKTAKDAAYMSMILRGQDATESSLHVAGKLWAIGHGIDLSAVNGHECSSSLLGPKSLSNLPPYPWNHTRTFWHEAYSTRSHRFPAFPRTDLLGVPVDMQNSFEPRWKNHLRISENPWIEDHQITGTTLYPAAGMLVMALEGALQLSDATRKLHGFRFRDVGFERGLVVPSDEDGAVETRLSLLPDKGVPGQYQFTIFSTTTSTSWTKHCRGTVALEYSATSESEVEDSTIDTVWAEQTTAYEQLVKDTSAEQVDVDSFYDHLQTIGMEYGPLFRNVVSLLAVPLLKASHGAVLIPDTKSSMPEEFEYPHVMHPATMDAIFHLLLAAFNDGRPVDEAAVPYSITDMFVAAEQPQGVGNRFHGYGQLTAKSAGGHEIVGDLVVSDETWSAPKLTVKGFALRRVTSGKGPNSAAGWNRMKKCARVEWYEDIAFIKSGKDVSRLHDANGNGATSISSQLSLWLDRLLRKQVVGEVLVIADEESPATSDIVQEVLKRHGRQPGFGNVTTLATTPTMMDRICSKLPQSISQSAVKIWDIDDDSELPELSTKFDAIFLLSDRRLEEQPGPLLELQKVLSPVGHFVATSTPQSKMAETLRSLGFSLPITISNDGLESIVITSALPTNGQRSEIPEEVYLLVPFPTTGPSKLSTALAEHLNSLNIGVHERHLATIGQDDLLGKHIISLLEAESPLIYSWTKAEFDSFKTLVSKADHLLWITRGGLLKSWDAGAEFAPAQGLIRVLRNEYTLTTLPHLDLSSTFDLGSTTNAQLLVDVWLASQGKDAEMEFAEFEGMIHIPRVVDEPGFDAELQLASGTPKPVKSRLGAIEAALKLIASTDGQGCLGIVDESVSGALGPTDVEIDVEFVGLGVSETSTSSFSSKEAVGIVSRCGDQVTSVGVGHRVAVLHDEACRTKIRADATLVTTVPVRMSPKDAATLSVAFVTAQYTLLEVAGLRRGQVVLINSAASDLGQAAVQISQTVGAAIFGLVESKAEKDVLVAKYSVPSSHIFDSGLSNFVTAIGKLTDSRGVDVVFNPHLNKATAPSASVLGDFGCLLNLSSEPTASYLPTLPASRRNASIIRIDMSQVTAKKPDIIQTLFQRTFNDLYHRGAIRPISPATVFSVEDLPKAIEALKAPYPGKIVLSLEHDASVFAMPPPAPILALGKDATYVLAGGLGVLGLNIANIMVAHGAKHLVFLSRSGGSKNENDLECLRSRGCDAEAFQCDVTDAQSVTTVFQHLKSQRRVVKGVIQCAMVLEDTIFENMTHAKWSRAFLPKTRGSGNLLAQLWPSEDPFFILLSSITGVIGNTAQANYASGNTFEDALAHHARAHLGIRATSIDVGLVSDSSHFTAAGEFGNLDSYRHKYQHGWTGLQTNLEELQVALLAVMRGSTADGRSIPAQFVLGLGDKLVRNPGSTGFERDRKFDLRVVQPLGLATDVGAKEESVGEKLGKATSLTEAAAAVEESLKKQIAASIGVGVDEVDVQKPLPDFGVDSLNAVEIRNRALKEMQSNVSVFELLSATPMTDLAVKIASRSGLVRLGVNKDD</sequence>
<organism evidence="10 11">
    <name type="scientific">Tolypocladium capitatum</name>
    <dbReference type="NCBI Taxonomy" id="45235"/>
    <lineage>
        <taxon>Eukaryota</taxon>
        <taxon>Fungi</taxon>
        <taxon>Dikarya</taxon>
        <taxon>Ascomycota</taxon>
        <taxon>Pezizomycotina</taxon>
        <taxon>Sordariomycetes</taxon>
        <taxon>Hypocreomycetidae</taxon>
        <taxon>Hypocreales</taxon>
        <taxon>Ophiocordycipitaceae</taxon>
        <taxon>Tolypocladium</taxon>
    </lineage>
</organism>
<dbReference type="SUPFAM" id="SSF55048">
    <property type="entry name" value="Probable ACP-binding domain of malonyl-CoA ACP transacylase"/>
    <property type="match status" value="1"/>
</dbReference>
<evidence type="ECO:0000256" key="1">
    <source>
        <dbReference type="ARBA" id="ARBA00022450"/>
    </source>
</evidence>
<dbReference type="InterPro" id="IPR018201">
    <property type="entry name" value="Ketoacyl_synth_AS"/>
</dbReference>
<dbReference type="InterPro" id="IPR050091">
    <property type="entry name" value="PKS_NRPS_Biosynth_Enz"/>
</dbReference>
<dbReference type="InterPro" id="IPR001227">
    <property type="entry name" value="Ac_transferase_dom_sf"/>
</dbReference>
<dbReference type="InterPro" id="IPR014031">
    <property type="entry name" value="Ketoacyl_synth_C"/>
</dbReference>
<evidence type="ECO:0000256" key="4">
    <source>
        <dbReference type="ARBA" id="ARBA00023002"/>
    </source>
</evidence>
<keyword evidence="3" id="KW-0808">Transferase</keyword>
<dbReference type="OrthoDB" id="4924784at2759"/>
<protein>
    <submittedName>
        <fullName evidence="10">Polyketide synthase</fullName>
    </submittedName>
</protein>
<dbReference type="SUPFAM" id="SSF47336">
    <property type="entry name" value="ACP-like"/>
    <property type="match status" value="1"/>
</dbReference>
<dbReference type="InterPro" id="IPR032821">
    <property type="entry name" value="PKS_assoc"/>
</dbReference>
<dbReference type="Gene3D" id="3.40.50.720">
    <property type="entry name" value="NAD(P)-binding Rossmann-like Domain"/>
    <property type="match status" value="2"/>
</dbReference>
<dbReference type="Proteomes" id="UP000236621">
    <property type="component" value="Unassembled WGS sequence"/>
</dbReference>
<dbReference type="InterPro" id="IPR056501">
    <property type="entry name" value="NAD-bd_HRPKS_sdrA"/>
</dbReference>
<dbReference type="Pfam" id="PF21089">
    <property type="entry name" value="PKS_DH_N"/>
    <property type="match status" value="1"/>
</dbReference>
<dbReference type="SUPFAM" id="SSF51735">
    <property type="entry name" value="NAD(P)-binding Rossmann-fold domains"/>
    <property type="match status" value="2"/>
</dbReference>
<dbReference type="GO" id="GO:0006633">
    <property type="term" value="P:fatty acid biosynthetic process"/>
    <property type="evidence" value="ECO:0007669"/>
    <property type="project" value="InterPro"/>
</dbReference>
<proteinExistence type="predicted"/>
<evidence type="ECO:0000256" key="3">
    <source>
        <dbReference type="ARBA" id="ARBA00022679"/>
    </source>
</evidence>
<dbReference type="SUPFAM" id="SSF52151">
    <property type="entry name" value="FabD/lysophospholipase-like"/>
    <property type="match status" value="1"/>
</dbReference>
<keyword evidence="11" id="KW-1185">Reference proteome</keyword>
<dbReference type="InterPro" id="IPR020841">
    <property type="entry name" value="PKS_Beta-ketoAc_synthase_dom"/>
</dbReference>
<evidence type="ECO:0000259" key="8">
    <source>
        <dbReference type="PROSITE" id="PS52004"/>
    </source>
</evidence>
<dbReference type="InterPro" id="IPR016039">
    <property type="entry name" value="Thiolase-like"/>
</dbReference>
<dbReference type="InterPro" id="IPR016035">
    <property type="entry name" value="Acyl_Trfase/lysoPLipase"/>
</dbReference>
<dbReference type="Pfam" id="PF00109">
    <property type="entry name" value="ketoacyl-synt"/>
    <property type="match status" value="1"/>
</dbReference>
<dbReference type="InterPro" id="IPR036736">
    <property type="entry name" value="ACP-like_sf"/>
</dbReference>
<dbReference type="InterPro" id="IPR049900">
    <property type="entry name" value="PKS_mFAS_DH"/>
</dbReference>
<evidence type="ECO:0000256" key="2">
    <source>
        <dbReference type="ARBA" id="ARBA00022553"/>
    </source>
</evidence>
<dbReference type="SUPFAM" id="SSF53901">
    <property type="entry name" value="Thiolase-like"/>
    <property type="match status" value="1"/>
</dbReference>
<dbReference type="InterPro" id="IPR036291">
    <property type="entry name" value="NAD(P)-bd_dom_sf"/>
</dbReference>
<dbReference type="PANTHER" id="PTHR43775:SF29">
    <property type="entry name" value="ASPERFURANONE POLYKETIDE SYNTHASE AFOG-RELATED"/>
    <property type="match status" value="1"/>
</dbReference>
<feature type="region of interest" description="N-terminal hotdog fold" evidence="6">
    <location>
        <begin position="962"/>
        <end position="1093"/>
    </location>
</feature>
<feature type="active site" description="Proton acceptor; for dehydratase activity" evidence="6">
    <location>
        <position position="994"/>
    </location>
</feature>
<dbReference type="SMART" id="SM00829">
    <property type="entry name" value="PKS_ER"/>
    <property type="match status" value="1"/>
</dbReference>
<dbReference type="InterPro" id="IPR049552">
    <property type="entry name" value="PKS_DH_N"/>
</dbReference>
<accession>A0A2K3QQ41</accession>
<dbReference type="GO" id="GO:0004315">
    <property type="term" value="F:3-oxoacyl-[acyl-carrier-protein] synthase activity"/>
    <property type="evidence" value="ECO:0007669"/>
    <property type="project" value="InterPro"/>
</dbReference>
<reference evidence="10 11" key="1">
    <citation type="submission" date="2017-08" db="EMBL/GenBank/DDBJ databases">
        <title>Harnessing the power of phylogenomics to disentangle the directionality and signatures of interkingdom host jumping in the parasitic fungal genus Tolypocladium.</title>
        <authorList>
            <person name="Quandt C.A."/>
            <person name="Patterson W."/>
            <person name="Spatafora J.W."/>
        </authorList>
    </citation>
    <scope>NUCLEOTIDE SEQUENCE [LARGE SCALE GENOMIC DNA]</scope>
    <source>
        <strain evidence="10 11">CBS 113982</strain>
    </source>
</reference>
<feature type="active site" description="Proton donor; for dehydratase activity" evidence="6">
    <location>
        <position position="1190"/>
    </location>
</feature>
<dbReference type="InterPro" id="IPR011032">
    <property type="entry name" value="GroES-like_sf"/>
</dbReference>
<feature type="domain" description="Ketosynthase family 3 (KS3)" evidence="8">
    <location>
        <begin position="8"/>
        <end position="435"/>
    </location>
</feature>
<keyword evidence="4" id="KW-0560">Oxidoreductase</keyword>
<dbReference type="Gene3D" id="3.40.366.10">
    <property type="entry name" value="Malonyl-Coenzyme A Acyl Carrier Protein, domain 2"/>
    <property type="match status" value="1"/>
</dbReference>
<dbReference type="PROSITE" id="PS52019">
    <property type="entry name" value="PKS_MFAS_DH"/>
    <property type="match status" value="1"/>
</dbReference>
<evidence type="ECO:0000259" key="9">
    <source>
        <dbReference type="PROSITE" id="PS52019"/>
    </source>
</evidence>
<dbReference type="InterPro" id="IPR014030">
    <property type="entry name" value="Ketoacyl_synth_N"/>
</dbReference>
<dbReference type="InterPro" id="IPR049551">
    <property type="entry name" value="PKS_DH_C"/>
</dbReference>
<dbReference type="Pfam" id="PF14765">
    <property type="entry name" value="PS-DH"/>
    <property type="match status" value="1"/>
</dbReference>
<dbReference type="Gene3D" id="3.40.47.10">
    <property type="match status" value="1"/>
</dbReference>
<dbReference type="InterPro" id="IPR013968">
    <property type="entry name" value="PKS_KR"/>
</dbReference>
<comment type="caution">
    <text evidence="10">The sequence shown here is derived from an EMBL/GenBank/DDBJ whole genome shotgun (WGS) entry which is preliminary data.</text>
</comment>
<dbReference type="Pfam" id="PF00698">
    <property type="entry name" value="Acyl_transf_1"/>
    <property type="match status" value="1"/>
</dbReference>
<evidence type="ECO:0000259" key="7">
    <source>
        <dbReference type="PROSITE" id="PS50075"/>
    </source>
</evidence>
<dbReference type="SMART" id="SM00827">
    <property type="entry name" value="PKS_AT"/>
    <property type="match status" value="1"/>
</dbReference>
<dbReference type="InterPro" id="IPR006162">
    <property type="entry name" value="Ppantetheine_attach_site"/>
</dbReference>
<dbReference type="Pfam" id="PF16197">
    <property type="entry name" value="KAsynt_C_assoc"/>
    <property type="match status" value="1"/>
</dbReference>
<dbReference type="Pfam" id="PF02801">
    <property type="entry name" value="Ketoacyl-synt_C"/>
    <property type="match status" value="1"/>
</dbReference>
<keyword evidence="1" id="KW-0596">Phosphopantetheine</keyword>
<gene>
    <name evidence="10" type="ORF">TCAP_00428</name>
</gene>
<dbReference type="Gene3D" id="1.10.1200.10">
    <property type="entry name" value="ACP-like"/>
    <property type="match status" value="1"/>
</dbReference>
<dbReference type="InterPro" id="IPR016036">
    <property type="entry name" value="Malonyl_transacylase_ACP-bd"/>
</dbReference>
<dbReference type="PROSITE" id="PS00606">
    <property type="entry name" value="KS3_1"/>
    <property type="match status" value="1"/>
</dbReference>
<dbReference type="GO" id="GO:0016491">
    <property type="term" value="F:oxidoreductase activity"/>
    <property type="evidence" value="ECO:0007669"/>
    <property type="project" value="UniProtKB-KW"/>
</dbReference>
<dbReference type="Gene3D" id="3.90.180.10">
    <property type="entry name" value="Medium-chain alcohol dehydrogenases, catalytic domain"/>
    <property type="match status" value="1"/>
</dbReference>
<feature type="region of interest" description="C-terminal hotdog fold" evidence="6">
    <location>
        <begin position="1123"/>
        <end position="1280"/>
    </location>
</feature>
<dbReference type="SUPFAM" id="SSF50129">
    <property type="entry name" value="GroES-like"/>
    <property type="match status" value="1"/>
</dbReference>
<dbReference type="STRING" id="45235.A0A2K3QQ41"/>
<dbReference type="SMART" id="SM00822">
    <property type="entry name" value="PKS_KR"/>
    <property type="match status" value="1"/>
</dbReference>
<dbReference type="InterPro" id="IPR020807">
    <property type="entry name" value="PKS_DH"/>
</dbReference>
<feature type="domain" description="PKS/mFAS DH" evidence="9">
    <location>
        <begin position="962"/>
        <end position="1280"/>
    </location>
</feature>
<dbReference type="PROSITE" id="PS52004">
    <property type="entry name" value="KS3_2"/>
    <property type="match status" value="1"/>
</dbReference>
<dbReference type="Pfam" id="PF08659">
    <property type="entry name" value="KR"/>
    <property type="match status" value="1"/>
</dbReference>
<dbReference type="SMART" id="SM00825">
    <property type="entry name" value="PKS_KS"/>
    <property type="match status" value="1"/>
</dbReference>
<dbReference type="SMART" id="SM00823">
    <property type="entry name" value="PKS_PP"/>
    <property type="match status" value="1"/>
</dbReference>
<dbReference type="InterPro" id="IPR042104">
    <property type="entry name" value="PKS_dehydratase_sf"/>
</dbReference>
<dbReference type="CDD" id="cd05195">
    <property type="entry name" value="enoyl_red"/>
    <property type="match status" value="1"/>
</dbReference>